<name>A0A6J5TBF2_9CAUD</name>
<dbReference type="EMBL" id="LR797824">
    <property type="protein sequence ID" value="CAB4241599.1"/>
    <property type="molecule type" value="Genomic_DNA"/>
</dbReference>
<reference evidence="1" key="1">
    <citation type="submission" date="2020-05" db="EMBL/GenBank/DDBJ databases">
        <authorList>
            <person name="Chiriac C."/>
            <person name="Salcher M."/>
            <person name="Ghai R."/>
            <person name="Kavagutti S V."/>
        </authorList>
    </citation>
    <scope>NUCLEOTIDE SEQUENCE</scope>
</reference>
<organism evidence="1">
    <name type="scientific">uncultured Caudovirales phage</name>
    <dbReference type="NCBI Taxonomy" id="2100421"/>
    <lineage>
        <taxon>Viruses</taxon>
        <taxon>Duplodnaviria</taxon>
        <taxon>Heunggongvirae</taxon>
        <taxon>Uroviricota</taxon>
        <taxon>Caudoviricetes</taxon>
        <taxon>Peduoviridae</taxon>
        <taxon>Maltschvirus</taxon>
        <taxon>Maltschvirus maltsch</taxon>
    </lineage>
</organism>
<sequence>MNNYYADLNLNVPLFKAHVVVDNLPKESLSKLTPFEEYISDELIELFSTLNVYIRSVEIFYCNPHHVGGIHVDADGGDFVKINYVFGGEGSLMNWYAVKPNQTPKFGTTPVRTFYWNWKPEQVDLVHSHTVKFPTLVQVGKPHQVNTTDEARLCVSIIVANKATGKFIRFEDAYNTFKPFMNL</sequence>
<protein>
    <submittedName>
        <fullName evidence="1">Uncharacterized protein</fullName>
    </submittedName>
</protein>
<gene>
    <name evidence="1" type="ORF">UFOVP71_137</name>
</gene>
<accession>A0A6J5TBF2</accession>
<evidence type="ECO:0000313" key="1">
    <source>
        <dbReference type="EMBL" id="CAB4241599.1"/>
    </source>
</evidence>
<proteinExistence type="predicted"/>